<evidence type="ECO:0000313" key="6">
    <source>
        <dbReference type="Proteomes" id="UP000614200"/>
    </source>
</evidence>
<dbReference type="PANTHER" id="PTHR30511:SF3">
    <property type="entry name" value="LYSINE RACEMASE"/>
    <property type="match status" value="1"/>
</dbReference>
<comment type="caution">
    <text evidence="5">The sequence shown here is derived from an EMBL/GenBank/DDBJ whole genome shotgun (WGS) entry which is preliminary data.</text>
</comment>
<dbReference type="RefSeq" id="WP_194701963.1">
    <property type="nucleotide sequence ID" value="NZ_JADKNH010000006.1"/>
</dbReference>
<proteinExistence type="predicted"/>
<dbReference type="SUPFAM" id="SSF51419">
    <property type="entry name" value="PLP-binding barrel"/>
    <property type="match status" value="1"/>
</dbReference>
<dbReference type="InterPro" id="IPR029066">
    <property type="entry name" value="PLP-binding_barrel"/>
</dbReference>
<dbReference type="Pfam" id="PF01168">
    <property type="entry name" value="Ala_racemase_N"/>
    <property type="match status" value="1"/>
</dbReference>
<dbReference type="InterPro" id="IPR001608">
    <property type="entry name" value="Ala_racemase_N"/>
</dbReference>
<evidence type="ECO:0000256" key="3">
    <source>
        <dbReference type="ARBA" id="ARBA00023235"/>
    </source>
</evidence>
<evidence type="ECO:0000256" key="1">
    <source>
        <dbReference type="ARBA" id="ARBA00001933"/>
    </source>
</evidence>
<dbReference type="Gene3D" id="3.20.20.10">
    <property type="entry name" value="Alanine racemase"/>
    <property type="match status" value="1"/>
</dbReference>
<dbReference type="InterPro" id="IPR000821">
    <property type="entry name" value="Ala_racemase"/>
</dbReference>
<gene>
    <name evidence="5" type="ORF">ISU02_11355</name>
</gene>
<protein>
    <submittedName>
        <fullName evidence="5">Alanine/ornithine racemase family PLP-dependent enzyme</fullName>
    </submittedName>
</protein>
<organism evidence="5 6">
    <name type="scientific">Fusibacter ferrireducens</name>
    <dbReference type="NCBI Taxonomy" id="2785058"/>
    <lineage>
        <taxon>Bacteria</taxon>
        <taxon>Bacillati</taxon>
        <taxon>Bacillota</taxon>
        <taxon>Clostridia</taxon>
        <taxon>Eubacteriales</taxon>
        <taxon>Eubacteriales Family XII. Incertae Sedis</taxon>
        <taxon>Fusibacter</taxon>
    </lineage>
</organism>
<dbReference type="PANTHER" id="PTHR30511">
    <property type="entry name" value="ALANINE RACEMASE"/>
    <property type="match status" value="1"/>
</dbReference>
<evidence type="ECO:0000313" key="5">
    <source>
        <dbReference type="EMBL" id="MBF4693725.1"/>
    </source>
</evidence>
<keyword evidence="6" id="KW-1185">Reference proteome</keyword>
<sequence>MYPRLVIDRQKIKENTALLAEKAARMHIDLYTVSKVYCGIPAIVQASIDGGAKAVADSRLENFEKMGAINCDKVLLRLPMQSEVDRVIALCDISLNSEIETIKMLNQAAGKMSKKHRVILMIDLGDLREGILKSDVDETVKAIMGMEHIVLEGIGVNLTCYGGVIPGPENLGELASIAEKIEREYGIALNVVSGGNSSSLSLIDNGKMPTKINNLRLGEAIVLGRETAYGNTIIGAHEDAFVLEAEIIELKMKDSMPTGEIGVDAFGNKPNFVDKGKMLRAIAAIGRQDINPEGLTPLDERIEIIGASSDHMIMDLTKTGSSYQVGQIVQFRLDYGAMLKACTSEYIHKIII</sequence>
<reference evidence="5 6" key="1">
    <citation type="submission" date="2020-11" db="EMBL/GenBank/DDBJ databases">
        <title>Fusibacter basophilias sp. nov.</title>
        <authorList>
            <person name="Qiu D."/>
        </authorList>
    </citation>
    <scope>NUCLEOTIDE SEQUENCE [LARGE SCALE GENOMIC DNA]</scope>
    <source>
        <strain evidence="5 6">Q10-2</strain>
    </source>
</reference>
<dbReference type="Proteomes" id="UP000614200">
    <property type="component" value="Unassembled WGS sequence"/>
</dbReference>
<evidence type="ECO:0000259" key="4">
    <source>
        <dbReference type="Pfam" id="PF01168"/>
    </source>
</evidence>
<accession>A0ABR9ZTE7</accession>
<keyword evidence="3" id="KW-0413">Isomerase</keyword>
<keyword evidence="2" id="KW-0663">Pyridoxal phosphate</keyword>
<evidence type="ECO:0000256" key="2">
    <source>
        <dbReference type="ARBA" id="ARBA00022898"/>
    </source>
</evidence>
<feature type="domain" description="Alanine racemase N-terminal" evidence="4">
    <location>
        <begin position="7"/>
        <end position="222"/>
    </location>
</feature>
<comment type="cofactor">
    <cofactor evidence="1">
        <name>pyridoxal 5'-phosphate</name>
        <dbReference type="ChEBI" id="CHEBI:597326"/>
    </cofactor>
</comment>
<dbReference type="CDD" id="cd06815">
    <property type="entry name" value="PLPDE_III_AR_like_1"/>
    <property type="match status" value="1"/>
</dbReference>
<dbReference type="EMBL" id="JADKNH010000006">
    <property type="protein sequence ID" value="MBF4693725.1"/>
    <property type="molecule type" value="Genomic_DNA"/>
</dbReference>
<dbReference type="NCBIfam" id="NF040742">
    <property type="entry name" value="racem_Orr"/>
    <property type="match status" value="1"/>
</dbReference>
<name>A0ABR9ZTE7_9FIRM</name>